<accession>A0ABV9S0E5</accession>
<keyword evidence="3" id="KW-1185">Reference proteome</keyword>
<dbReference type="RefSeq" id="WP_378055917.1">
    <property type="nucleotide sequence ID" value="NZ_JBHSIS010000005.1"/>
</dbReference>
<protein>
    <submittedName>
        <fullName evidence="2">Uncharacterized protein</fullName>
    </submittedName>
</protein>
<gene>
    <name evidence="2" type="ORF">ACFPCV_10590</name>
</gene>
<evidence type="ECO:0000256" key="1">
    <source>
        <dbReference type="SAM" id="MobiDB-lite"/>
    </source>
</evidence>
<evidence type="ECO:0000313" key="3">
    <source>
        <dbReference type="Proteomes" id="UP001595859"/>
    </source>
</evidence>
<feature type="compositionally biased region" description="Polar residues" evidence="1">
    <location>
        <begin position="34"/>
        <end position="66"/>
    </location>
</feature>
<evidence type="ECO:0000313" key="2">
    <source>
        <dbReference type="EMBL" id="MFC4853952.1"/>
    </source>
</evidence>
<reference evidence="3" key="1">
    <citation type="journal article" date="2019" name="Int. J. Syst. Evol. Microbiol.">
        <title>The Global Catalogue of Microorganisms (GCM) 10K type strain sequencing project: providing services to taxonomists for standard genome sequencing and annotation.</title>
        <authorList>
            <consortium name="The Broad Institute Genomics Platform"/>
            <consortium name="The Broad Institute Genome Sequencing Center for Infectious Disease"/>
            <person name="Wu L."/>
            <person name="Ma J."/>
        </authorList>
    </citation>
    <scope>NUCLEOTIDE SEQUENCE [LARGE SCALE GENOMIC DNA]</scope>
    <source>
        <strain evidence="3">ZS-22-S1</strain>
    </source>
</reference>
<name>A0ABV9S0E5_9PSEU</name>
<dbReference type="EMBL" id="JBHSIS010000005">
    <property type="protein sequence ID" value="MFC4853952.1"/>
    <property type="molecule type" value="Genomic_DNA"/>
</dbReference>
<comment type="caution">
    <text evidence="2">The sequence shown here is derived from an EMBL/GenBank/DDBJ whole genome shotgun (WGS) entry which is preliminary data.</text>
</comment>
<feature type="region of interest" description="Disordered" evidence="1">
    <location>
        <begin position="18"/>
        <end position="66"/>
    </location>
</feature>
<proteinExistence type="predicted"/>
<organism evidence="2 3">
    <name type="scientific">Actinophytocola glycyrrhizae</name>
    <dbReference type="NCBI Taxonomy" id="2044873"/>
    <lineage>
        <taxon>Bacteria</taxon>
        <taxon>Bacillati</taxon>
        <taxon>Actinomycetota</taxon>
        <taxon>Actinomycetes</taxon>
        <taxon>Pseudonocardiales</taxon>
        <taxon>Pseudonocardiaceae</taxon>
    </lineage>
</organism>
<dbReference type="Proteomes" id="UP001595859">
    <property type="component" value="Unassembled WGS sequence"/>
</dbReference>
<sequence>MSWARRVATVRTRVESWRRVPEGTSADSGGRGSTRATTSAGMSIQWSVRSTVSRPGTSHVNTAGPP</sequence>